<feature type="transmembrane region" description="Helical" evidence="11">
    <location>
        <begin position="518"/>
        <end position="538"/>
    </location>
</feature>
<evidence type="ECO:0000256" key="1">
    <source>
        <dbReference type="ARBA" id="ARBA00004651"/>
    </source>
</evidence>
<feature type="transmembrane region" description="Helical" evidence="11">
    <location>
        <begin position="202"/>
        <end position="223"/>
    </location>
</feature>
<feature type="transmembrane region" description="Helical" evidence="11">
    <location>
        <begin position="107"/>
        <end position="129"/>
    </location>
</feature>
<feature type="region of interest" description="Disordered" evidence="10">
    <location>
        <begin position="373"/>
        <end position="467"/>
    </location>
</feature>
<keyword evidence="14" id="KW-1185">Reference proteome</keyword>
<evidence type="ECO:0000256" key="9">
    <source>
        <dbReference type="RuleBase" id="RU000688"/>
    </source>
</evidence>
<evidence type="ECO:0000256" key="6">
    <source>
        <dbReference type="ARBA" id="ARBA00023136"/>
    </source>
</evidence>
<dbReference type="EMBL" id="JBAMIC010004070">
    <property type="protein sequence ID" value="KAK7087606.1"/>
    <property type="molecule type" value="Genomic_DNA"/>
</dbReference>
<dbReference type="InterPro" id="IPR017452">
    <property type="entry name" value="GPCR_Rhodpsn_7TM"/>
</dbReference>
<keyword evidence="8 9" id="KW-0807">Transducer</keyword>
<gene>
    <name evidence="13" type="ORF">V1264_021634</name>
</gene>
<evidence type="ECO:0000256" key="11">
    <source>
        <dbReference type="SAM" id="Phobius"/>
    </source>
</evidence>
<dbReference type="Gene3D" id="1.20.1070.10">
    <property type="entry name" value="Rhodopsin 7-helix transmembrane proteins"/>
    <property type="match status" value="2"/>
</dbReference>
<evidence type="ECO:0000256" key="5">
    <source>
        <dbReference type="ARBA" id="ARBA00023040"/>
    </source>
</evidence>
<protein>
    <recommendedName>
        <fullName evidence="12">G-protein coupled receptors family 1 profile domain-containing protein</fullName>
    </recommendedName>
</protein>
<comment type="caution">
    <text evidence="13">The sequence shown here is derived from an EMBL/GenBank/DDBJ whole genome shotgun (WGS) entry which is preliminary data.</text>
</comment>
<reference evidence="13 14" key="1">
    <citation type="submission" date="2024-02" db="EMBL/GenBank/DDBJ databases">
        <title>Chromosome-scale genome assembly of the rough periwinkle Littorina saxatilis.</title>
        <authorList>
            <person name="De Jode A."/>
            <person name="Faria R."/>
            <person name="Formenti G."/>
            <person name="Sims Y."/>
            <person name="Smith T.P."/>
            <person name="Tracey A."/>
            <person name="Wood J.M.D."/>
            <person name="Zagrodzka Z.B."/>
            <person name="Johannesson K."/>
            <person name="Butlin R.K."/>
            <person name="Leder E.H."/>
        </authorList>
    </citation>
    <scope>NUCLEOTIDE SEQUENCE [LARGE SCALE GENOMIC DNA]</scope>
    <source>
        <strain evidence="13">Snail1</strain>
        <tissue evidence="13">Muscle</tissue>
    </source>
</reference>
<evidence type="ECO:0000259" key="12">
    <source>
        <dbReference type="PROSITE" id="PS50262"/>
    </source>
</evidence>
<evidence type="ECO:0000256" key="2">
    <source>
        <dbReference type="ARBA" id="ARBA00022475"/>
    </source>
</evidence>
<feature type="transmembrane region" description="Helical" evidence="11">
    <location>
        <begin position="150"/>
        <end position="170"/>
    </location>
</feature>
<evidence type="ECO:0000313" key="14">
    <source>
        <dbReference type="Proteomes" id="UP001374579"/>
    </source>
</evidence>
<evidence type="ECO:0000313" key="13">
    <source>
        <dbReference type="EMBL" id="KAK7087606.1"/>
    </source>
</evidence>
<dbReference type="GO" id="GO:0004930">
    <property type="term" value="F:G protein-coupled receptor activity"/>
    <property type="evidence" value="ECO:0007669"/>
    <property type="project" value="UniProtKB-KW"/>
</dbReference>
<evidence type="ECO:0000256" key="10">
    <source>
        <dbReference type="SAM" id="MobiDB-lite"/>
    </source>
</evidence>
<organism evidence="13 14">
    <name type="scientific">Littorina saxatilis</name>
    <dbReference type="NCBI Taxonomy" id="31220"/>
    <lineage>
        <taxon>Eukaryota</taxon>
        <taxon>Metazoa</taxon>
        <taxon>Spiralia</taxon>
        <taxon>Lophotrochozoa</taxon>
        <taxon>Mollusca</taxon>
        <taxon>Gastropoda</taxon>
        <taxon>Caenogastropoda</taxon>
        <taxon>Littorinimorpha</taxon>
        <taxon>Littorinoidea</taxon>
        <taxon>Littorinidae</taxon>
        <taxon>Littorina</taxon>
    </lineage>
</organism>
<dbReference type="AlphaFoldDB" id="A0AAN9AIR3"/>
<dbReference type="PROSITE" id="PS50262">
    <property type="entry name" value="G_PROTEIN_RECEP_F1_2"/>
    <property type="match status" value="1"/>
</dbReference>
<comment type="subcellular location">
    <subcellularLocation>
        <location evidence="1">Cell membrane</location>
        <topology evidence="1">Multi-pass membrane protein</topology>
    </subcellularLocation>
</comment>
<dbReference type="PRINTS" id="PR00237">
    <property type="entry name" value="GPCRRHODOPSN"/>
</dbReference>
<sequence>MAMMPVYITRPRNAFEPLADFVGGDMNTGARVTFIIMGVVMIFSGFIGNCLLLLVIFKQFKRQQSVHILFVANLSLADLVTLGYWFTFFVLDLILNRHPVVNNAHCVFNGVFVTAMYSVSIAFLVSISLNRYLHVCHSHLYSRVFTLPRTVAWSLLIWLGSFFMALLPVMDNIEHTNYRYNPVTRFCSYNRARVNYMKVLTLVYAIFPMMFVAYCNFAIFRYWRRGRLRTSRPCPLVERVAAKRQKRVARLRAAVKRDKVVCTATRTITQRNEEPVEPTTSVVLSRPAAKATIEILNNRDLNPEDAKSMESVESQCQNSDEAECTVFDTDPDAIVHVADGKVRAVDDEVSDHSLSSGSVDVNSEDLFNGCQENQESENNEAVDSLRRQPDATAKQSSVVAGDIENTSQQPSKCSETVKKGAKPSSILKSPTPTIHVISGSPPMRPKRTPAKQADKIPRTANQTAKKRAKRTKAREVAFVRSLFVIFLLAVVTFITYGAMIVLASYVRLPPEVVILGNFFLYFNNSVNWIVYGVMNPAFRQGYVLYARKILTAFCFWRKARGEVMQLNVSLCSLVRPTGQGSNVTTSDLSPSTTSQTSH</sequence>
<feature type="transmembrane region" description="Helical" evidence="11">
    <location>
        <begin position="34"/>
        <end position="56"/>
    </location>
</feature>
<keyword evidence="4 11" id="KW-1133">Transmembrane helix</keyword>
<feature type="compositionally biased region" description="Polar residues" evidence="10">
    <location>
        <begin position="393"/>
        <end position="414"/>
    </location>
</feature>
<dbReference type="Proteomes" id="UP001374579">
    <property type="component" value="Unassembled WGS sequence"/>
</dbReference>
<comment type="similarity">
    <text evidence="9">Belongs to the G-protein coupled receptor 1 family.</text>
</comment>
<feature type="domain" description="G-protein coupled receptors family 1 profile" evidence="12">
    <location>
        <begin position="48"/>
        <end position="531"/>
    </location>
</feature>
<dbReference type="CDD" id="cd00637">
    <property type="entry name" value="7tm_classA_rhodopsin-like"/>
    <property type="match status" value="1"/>
</dbReference>
<dbReference type="Pfam" id="PF00001">
    <property type="entry name" value="7tm_1"/>
    <property type="match status" value="1"/>
</dbReference>
<dbReference type="GO" id="GO:0005886">
    <property type="term" value="C:plasma membrane"/>
    <property type="evidence" value="ECO:0007669"/>
    <property type="project" value="UniProtKB-SubCell"/>
</dbReference>
<dbReference type="PANTHER" id="PTHR24228:SF75">
    <property type="entry name" value="G-PROTEIN COUPLED RECEPTORS FAMILY 1 PROFILE DOMAIN-CONTAINING PROTEIN"/>
    <property type="match status" value="1"/>
</dbReference>
<name>A0AAN9AIR3_9CAEN</name>
<feature type="region of interest" description="Disordered" evidence="10">
    <location>
        <begin position="579"/>
        <end position="598"/>
    </location>
</feature>
<dbReference type="PROSITE" id="PS00237">
    <property type="entry name" value="G_PROTEIN_RECEP_F1_1"/>
    <property type="match status" value="1"/>
</dbReference>
<evidence type="ECO:0000256" key="3">
    <source>
        <dbReference type="ARBA" id="ARBA00022692"/>
    </source>
</evidence>
<dbReference type="SUPFAM" id="SSF81321">
    <property type="entry name" value="Family A G protein-coupled receptor-like"/>
    <property type="match status" value="1"/>
</dbReference>
<feature type="transmembrane region" description="Helical" evidence="11">
    <location>
        <begin position="477"/>
        <end position="506"/>
    </location>
</feature>
<proteinExistence type="inferred from homology"/>
<keyword evidence="5 9" id="KW-0297">G-protein coupled receptor</keyword>
<keyword evidence="6 11" id="KW-0472">Membrane</keyword>
<evidence type="ECO:0000256" key="7">
    <source>
        <dbReference type="ARBA" id="ARBA00023170"/>
    </source>
</evidence>
<evidence type="ECO:0000256" key="8">
    <source>
        <dbReference type="ARBA" id="ARBA00023224"/>
    </source>
</evidence>
<feature type="transmembrane region" description="Helical" evidence="11">
    <location>
        <begin position="68"/>
        <end position="87"/>
    </location>
</feature>
<keyword evidence="3 9" id="KW-0812">Transmembrane</keyword>
<keyword evidence="7 9" id="KW-0675">Receptor</keyword>
<evidence type="ECO:0000256" key="4">
    <source>
        <dbReference type="ARBA" id="ARBA00022989"/>
    </source>
</evidence>
<dbReference type="InterPro" id="IPR000276">
    <property type="entry name" value="GPCR_Rhodpsn"/>
</dbReference>
<accession>A0AAN9AIR3</accession>
<keyword evidence="2" id="KW-1003">Cell membrane</keyword>
<dbReference type="PANTHER" id="PTHR24228">
    <property type="entry name" value="B2 BRADYKININ RECEPTOR/ANGIOTENSIN II RECEPTOR"/>
    <property type="match status" value="1"/>
</dbReference>